<dbReference type="PANTHER" id="PTHR12412:SF2">
    <property type="entry name" value="NUCLEAR CAP-BINDING PROTEIN SUBUNIT 1"/>
    <property type="match status" value="1"/>
</dbReference>
<comment type="similarity">
    <text evidence="2">Belongs to the NCBP1 family.</text>
</comment>
<dbReference type="Proteomes" id="UP000193944">
    <property type="component" value="Unassembled WGS sequence"/>
</dbReference>
<dbReference type="Pfam" id="PF02854">
    <property type="entry name" value="MIF4G"/>
    <property type="match status" value="1"/>
</dbReference>
<gene>
    <name evidence="8" type="ORF">BCR32DRAFT_266162</name>
</gene>
<reference evidence="8 9" key="1">
    <citation type="submission" date="2016-08" db="EMBL/GenBank/DDBJ databases">
        <title>A Parts List for Fungal Cellulosomes Revealed by Comparative Genomics.</title>
        <authorList>
            <consortium name="DOE Joint Genome Institute"/>
            <person name="Haitjema C.H."/>
            <person name="Gilmore S.P."/>
            <person name="Henske J.K."/>
            <person name="Solomon K.V."/>
            <person name="De Groot R."/>
            <person name="Kuo A."/>
            <person name="Mondo S.J."/>
            <person name="Salamov A.A."/>
            <person name="Labutti K."/>
            <person name="Zhao Z."/>
            <person name="Chiniquy J."/>
            <person name="Barry K."/>
            <person name="Brewer H.M."/>
            <person name="Purvine S.O."/>
            <person name="Wright A.T."/>
            <person name="Boxma B."/>
            <person name="Van Alen T."/>
            <person name="Hackstein J.H."/>
            <person name="Baker S.E."/>
            <person name="Grigoriev I.V."/>
            <person name="O'Malley M.A."/>
        </authorList>
    </citation>
    <scope>NUCLEOTIDE SEQUENCE [LARGE SCALE GENOMIC DNA]</scope>
    <source>
        <strain evidence="8 9">S4</strain>
    </source>
</reference>
<dbReference type="AlphaFoldDB" id="A0A1Y1XG42"/>
<dbReference type="InterPro" id="IPR015174">
    <property type="entry name" value="MIF4G-like_typ-2"/>
</dbReference>
<dbReference type="GO" id="GO:0006406">
    <property type="term" value="P:mRNA export from nucleus"/>
    <property type="evidence" value="ECO:0007669"/>
    <property type="project" value="InterPro"/>
</dbReference>
<organism evidence="8 9">
    <name type="scientific">Anaeromyces robustus</name>
    <dbReference type="NCBI Taxonomy" id="1754192"/>
    <lineage>
        <taxon>Eukaryota</taxon>
        <taxon>Fungi</taxon>
        <taxon>Fungi incertae sedis</taxon>
        <taxon>Chytridiomycota</taxon>
        <taxon>Chytridiomycota incertae sedis</taxon>
        <taxon>Neocallimastigomycetes</taxon>
        <taxon>Neocallimastigales</taxon>
        <taxon>Neocallimastigaceae</taxon>
        <taxon>Anaeromyces</taxon>
    </lineage>
</organism>
<name>A0A1Y1XG42_9FUNG</name>
<sequence length="842" mass="99268">MDHEYRSRYRKRPYRSDRRDESKQETVQQRLQRLILKIGDKINSNLQFDLKSLVKVLIDEYNNNKDTILNTLKVCITEIPTKTGIYATLTSLLNCNSYEFGVEIISTLCDAMEDALKNGKWTTVKLLMRYFAELVNFNTIMPLSYLGMIDTFLGAIHEHEVKLERSDFFVYCVLSTLPWACEYLNENVPSELEKIYSAIEEYMNSRVQKMEVLGKSPTLQSLQYYHDCDSPYEQIDYLESLWRQTVQLRSENWEVKILPKIYTLFEEERSMVANGKLNQELRQFSLPPDSPEIQYMAPGIKFWIFDDSLINIENSNIHLPVTSSIIRYILYDIAADTLNIFSINHKECTRYLLQYKDSFNSDYIDEINCNVYEAVMEVIFAEMLKLPSSDIKQIYYNTIVIDMCKGLMEKIPGVFGRTFRSLFNRFDLSEYGGLDVECIRRMTEFFSHHLSNFAYIWNWKDWIPILEKDPSSGQYVFIRETLEKCVRLSYYDRIKPLLPPEFIESDIFSKTGPCTNYKYQNNDFGDQILYEYAQEIYNAFRTKTPPQEINIILEKINNYVTEKKQNAASMEVDDQDLDPESVVLEIVIQSAMMVGSKSFSHILNVVERYITILTSLNVSNQAKDKTVRFVADFWKYNPQFLEIILDKLVNYRVVDPKNIITWILSDVILSDQYTHLYVWSILRNTLKKVVLRVQQVKAKLEYTKKLYMEQEEQKKSDDIDDPMKTSHNESIANIDEDSIAIIEKTQEAVIRDQKEAFICVFQRFAETTEIKIKEFETQNIDPIKTPWWRWVIGFIRDVGRTYSTEVQSFMVTLENIIFTENLDPRIKNVWNEIRDVYERGIN</sequence>
<dbReference type="EMBL" id="MCFG01000047">
    <property type="protein sequence ID" value="ORX84721.1"/>
    <property type="molecule type" value="Genomic_DNA"/>
</dbReference>
<dbReference type="SMART" id="SM00543">
    <property type="entry name" value="MIF4G"/>
    <property type="match status" value="1"/>
</dbReference>
<evidence type="ECO:0000256" key="2">
    <source>
        <dbReference type="ARBA" id="ARBA00007413"/>
    </source>
</evidence>
<dbReference type="Pfam" id="PF09090">
    <property type="entry name" value="MIF4G_like_2"/>
    <property type="match status" value="1"/>
</dbReference>
<evidence type="ECO:0000256" key="4">
    <source>
        <dbReference type="ARBA" id="ARBA00023187"/>
    </source>
</evidence>
<dbReference type="GO" id="GO:0005846">
    <property type="term" value="C:nuclear cap binding complex"/>
    <property type="evidence" value="ECO:0007669"/>
    <property type="project" value="InterPro"/>
</dbReference>
<evidence type="ECO:0000256" key="3">
    <source>
        <dbReference type="ARBA" id="ARBA00022664"/>
    </source>
</evidence>
<protein>
    <submittedName>
        <fullName evidence="8">ARM repeat-containing protein</fullName>
    </submittedName>
</protein>
<feature type="domain" description="MIF4G" evidence="7">
    <location>
        <begin position="28"/>
        <end position="249"/>
    </location>
</feature>
<dbReference type="GO" id="GO:0003729">
    <property type="term" value="F:mRNA binding"/>
    <property type="evidence" value="ECO:0007669"/>
    <property type="project" value="TreeGrafter"/>
</dbReference>
<evidence type="ECO:0000259" key="7">
    <source>
        <dbReference type="SMART" id="SM00543"/>
    </source>
</evidence>
<dbReference type="STRING" id="1754192.A0A1Y1XG42"/>
<dbReference type="GO" id="GO:0006397">
    <property type="term" value="P:mRNA processing"/>
    <property type="evidence" value="ECO:0007669"/>
    <property type="project" value="UniProtKB-KW"/>
</dbReference>
<dbReference type="InterPro" id="IPR003890">
    <property type="entry name" value="MIF4G-like_typ-3"/>
</dbReference>
<feature type="region of interest" description="Disordered" evidence="6">
    <location>
        <begin position="1"/>
        <end position="25"/>
    </location>
</feature>
<keyword evidence="4" id="KW-0508">mRNA splicing</keyword>
<dbReference type="Pfam" id="PF09088">
    <property type="entry name" value="MIF4G_like"/>
    <property type="match status" value="1"/>
</dbReference>
<dbReference type="GO" id="GO:0005634">
    <property type="term" value="C:nucleus"/>
    <property type="evidence" value="ECO:0007669"/>
    <property type="project" value="UniProtKB-SubCell"/>
</dbReference>
<keyword evidence="5" id="KW-0539">Nucleus</keyword>
<keyword evidence="9" id="KW-1185">Reference proteome</keyword>
<dbReference type="OrthoDB" id="10252707at2759"/>
<keyword evidence="3" id="KW-0507">mRNA processing</keyword>
<dbReference type="InterPro" id="IPR027159">
    <property type="entry name" value="CBP80"/>
</dbReference>
<accession>A0A1Y1XG42</accession>
<dbReference type="InterPro" id="IPR015172">
    <property type="entry name" value="MIF4G-like_typ-1"/>
</dbReference>
<evidence type="ECO:0000256" key="6">
    <source>
        <dbReference type="SAM" id="MobiDB-lite"/>
    </source>
</evidence>
<feature type="compositionally biased region" description="Basic and acidic residues" evidence="6">
    <location>
        <begin position="14"/>
        <end position="24"/>
    </location>
</feature>
<proteinExistence type="inferred from homology"/>
<evidence type="ECO:0000313" key="8">
    <source>
        <dbReference type="EMBL" id="ORX84721.1"/>
    </source>
</evidence>
<dbReference type="GO" id="GO:0000184">
    <property type="term" value="P:nuclear-transcribed mRNA catabolic process, nonsense-mediated decay"/>
    <property type="evidence" value="ECO:0007669"/>
    <property type="project" value="TreeGrafter"/>
</dbReference>
<dbReference type="Gene3D" id="1.25.40.180">
    <property type="match status" value="3"/>
</dbReference>
<dbReference type="SUPFAM" id="SSF48371">
    <property type="entry name" value="ARM repeat"/>
    <property type="match status" value="3"/>
</dbReference>
<evidence type="ECO:0000256" key="5">
    <source>
        <dbReference type="ARBA" id="ARBA00023242"/>
    </source>
</evidence>
<evidence type="ECO:0000313" key="9">
    <source>
        <dbReference type="Proteomes" id="UP000193944"/>
    </source>
</evidence>
<dbReference type="GO" id="GO:0000339">
    <property type="term" value="F:RNA cap binding"/>
    <property type="evidence" value="ECO:0007669"/>
    <property type="project" value="InterPro"/>
</dbReference>
<dbReference type="PANTHER" id="PTHR12412">
    <property type="entry name" value="CAP BINDING PROTEIN"/>
    <property type="match status" value="1"/>
</dbReference>
<reference evidence="8 9" key="2">
    <citation type="submission" date="2016-08" db="EMBL/GenBank/DDBJ databases">
        <title>Pervasive Adenine N6-methylation of Active Genes in Fungi.</title>
        <authorList>
            <consortium name="DOE Joint Genome Institute"/>
            <person name="Mondo S.J."/>
            <person name="Dannebaum R.O."/>
            <person name="Kuo R.C."/>
            <person name="Labutti K."/>
            <person name="Haridas S."/>
            <person name="Kuo A."/>
            <person name="Salamov A."/>
            <person name="Ahrendt S.R."/>
            <person name="Lipzen A."/>
            <person name="Sullivan W."/>
            <person name="Andreopoulos W.B."/>
            <person name="Clum A."/>
            <person name="Lindquist E."/>
            <person name="Daum C."/>
            <person name="Ramamoorthy G.K."/>
            <person name="Gryganskyi A."/>
            <person name="Culley D."/>
            <person name="Magnuson J.K."/>
            <person name="James T.Y."/>
            <person name="O'Malley M.A."/>
            <person name="Stajich J.E."/>
            <person name="Spatafora J.W."/>
            <person name="Visel A."/>
            <person name="Grigoriev I.V."/>
        </authorList>
    </citation>
    <scope>NUCLEOTIDE SEQUENCE [LARGE SCALE GENOMIC DNA]</scope>
    <source>
        <strain evidence="8 9">S4</strain>
    </source>
</reference>
<comment type="caution">
    <text evidence="8">The sequence shown here is derived from an EMBL/GenBank/DDBJ whole genome shotgun (WGS) entry which is preliminary data.</text>
</comment>
<evidence type="ECO:0000256" key="1">
    <source>
        <dbReference type="ARBA" id="ARBA00004123"/>
    </source>
</evidence>
<dbReference type="GO" id="GO:0008380">
    <property type="term" value="P:RNA splicing"/>
    <property type="evidence" value="ECO:0007669"/>
    <property type="project" value="UniProtKB-KW"/>
</dbReference>
<dbReference type="InterPro" id="IPR016024">
    <property type="entry name" value="ARM-type_fold"/>
</dbReference>
<comment type="subcellular location">
    <subcellularLocation>
        <location evidence="1">Nucleus</location>
    </subcellularLocation>
</comment>